<protein>
    <recommendedName>
        <fullName evidence="4">F-BAR domain-containing protein</fullName>
    </recommendedName>
</protein>
<dbReference type="Gene3D" id="1.20.1270.60">
    <property type="entry name" value="Arfaptin homology (AH) domain/BAR domain"/>
    <property type="match status" value="1"/>
</dbReference>
<evidence type="ECO:0000256" key="1">
    <source>
        <dbReference type="SAM" id="MobiDB-lite"/>
    </source>
</evidence>
<dbReference type="AlphaFoldDB" id="A0ABD2QD21"/>
<dbReference type="EMBL" id="JBJKFK010000384">
    <property type="protein sequence ID" value="KAL3317429.1"/>
    <property type="molecule type" value="Genomic_DNA"/>
</dbReference>
<name>A0ABD2QD21_9PLAT</name>
<sequence>MEEERSERAWGVELWDQSDQLLNFTSEQNSVTANYLNMLTDVQKMHTDIAKKYKKTVAAYMPKKGEEPDLIYPSTLIRYAQVFYDMGSVHEKLAESLNAKILTALKSLTDEQKQFVNSKTKKRAELIHTLDEKRKNLEKSWTVYSKAHKEKLGANEQNEKAKNDYTLPRTELAKFEDIYKTRTQECEQASMRYAQDMKNYNEYCTKFYTHKNMDFITEIEELNVTRHEKTKEILEQVSDLHIEAYGLLSSSCNTSKSIINFLDDSKDRVVMLNKLSTDFHYPPEACFLDLDTCPPKLLNGPLAKLVASLLGEEVQEKKENTKSNSGFHLFSKSAKKKEEMVSLANPFFGGLGQKQIKVLIHSIHPIHCLAGRLHRHAGRSTHRRSRKSLSTLET</sequence>
<dbReference type="Proteomes" id="UP001626550">
    <property type="component" value="Unassembled WGS sequence"/>
</dbReference>
<reference evidence="2 3" key="1">
    <citation type="submission" date="2024-11" db="EMBL/GenBank/DDBJ databases">
        <title>Adaptive evolution of stress response genes in parasites aligns with host niche diversity.</title>
        <authorList>
            <person name="Hahn C."/>
            <person name="Resl P."/>
        </authorList>
    </citation>
    <scope>NUCLEOTIDE SEQUENCE [LARGE SCALE GENOMIC DNA]</scope>
    <source>
        <strain evidence="2">EGGRZ-B1_66</strain>
        <tissue evidence="2">Body</tissue>
    </source>
</reference>
<proteinExistence type="predicted"/>
<dbReference type="SUPFAM" id="SSF103657">
    <property type="entry name" value="BAR/IMD domain-like"/>
    <property type="match status" value="1"/>
</dbReference>
<feature type="compositionally biased region" description="Basic residues" evidence="1">
    <location>
        <begin position="374"/>
        <end position="387"/>
    </location>
</feature>
<gene>
    <name evidence="2" type="ORF">Ciccas_003919</name>
</gene>
<feature type="region of interest" description="Disordered" evidence="1">
    <location>
        <begin position="374"/>
        <end position="394"/>
    </location>
</feature>
<organism evidence="2 3">
    <name type="scientific">Cichlidogyrus casuarinus</name>
    <dbReference type="NCBI Taxonomy" id="1844966"/>
    <lineage>
        <taxon>Eukaryota</taxon>
        <taxon>Metazoa</taxon>
        <taxon>Spiralia</taxon>
        <taxon>Lophotrochozoa</taxon>
        <taxon>Platyhelminthes</taxon>
        <taxon>Monogenea</taxon>
        <taxon>Monopisthocotylea</taxon>
        <taxon>Dactylogyridea</taxon>
        <taxon>Ancyrocephalidae</taxon>
        <taxon>Cichlidogyrus</taxon>
    </lineage>
</organism>
<accession>A0ABD2QD21</accession>
<comment type="caution">
    <text evidence="2">The sequence shown here is derived from an EMBL/GenBank/DDBJ whole genome shotgun (WGS) entry which is preliminary data.</text>
</comment>
<evidence type="ECO:0000313" key="2">
    <source>
        <dbReference type="EMBL" id="KAL3317429.1"/>
    </source>
</evidence>
<evidence type="ECO:0008006" key="4">
    <source>
        <dbReference type="Google" id="ProtNLM"/>
    </source>
</evidence>
<keyword evidence="3" id="KW-1185">Reference proteome</keyword>
<dbReference type="InterPro" id="IPR027267">
    <property type="entry name" value="AH/BAR_dom_sf"/>
</dbReference>
<evidence type="ECO:0000313" key="3">
    <source>
        <dbReference type="Proteomes" id="UP001626550"/>
    </source>
</evidence>